<accession>A0A0D1L3W1</accession>
<evidence type="ECO:0000259" key="2">
    <source>
        <dbReference type="PROSITE" id="PS51756"/>
    </source>
</evidence>
<name>A0A0D1L3W1_BACIU</name>
<evidence type="ECO:0000313" key="3">
    <source>
        <dbReference type="EMBL" id="KIU10391.1"/>
    </source>
</evidence>
<proteinExistence type="inferred from homology"/>
<evidence type="ECO:0000313" key="4">
    <source>
        <dbReference type="Proteomes" id="UP000032247"/>
    </source>
</evidence>
<gene>
    <name evidence="3" type="ORF">SC09_Contig25orf00095</name>
</gene>
<dbReference type="PROSITE" id="PS51756">
    <property type="entry name" value="LXG"/>
    <property type="match status" value="1"/>
</dbReference>
<dbReference type="Pfam" id="PF04740">
    <property type="entry name" value="LXG"/>
    <property type="match status" value="1"/>
</dbReference>
<dbReference type="PATRIC" id="fig|1423.173.peg.2497"/>
<dbReference type="EMBL" id="JXBC01000004">
    <property type="protein sequence ID" value="KIU10391.1"/>
    <property type="molecule type" value="Genomic_DNA"/>
</dbReference>
<protein>
    <submittedName>
        <fullName evidence="3">YeeF</fullName>
    </submittedName>
</protein>
<dbReference type="InterPro" id="IPR006829">
    <property type="entry name" value="LXG_dom"/>
</dbReference>
<evidence type="ECO:0000256" key="1">
    <source>
        <dbReference type="ARBA" id="ARBA00034117"/>
    </source>
</evidence>
<dbReference type="AlphaFoldDB" id="A0A0D1L3W1"/>
<comment type="caution">
    <text evidence="3">The sequence shown here is derived from an EMBL/GenBank/DDBJ whole genome shotgun (WGS) entry which is preliminary data.</text>
</comment>
<comment type="similarity">
    <text evidence="1">In the N-terminal section; belongs to the LXG family.</text>
</comment>
<sequence>MKTLDVHSFLISIDKTIKQLDKQAEKLTDVIKSTQGIASLDDSLKGEGGTAIRTFFSECHTPFLLFYSCVISDYKEVLNKIKSALYSFEPTNTGFISQSFLENDLNNGLTATKRSITSLTDKANEEIEKVKHIVSLKDLNDENFVEKIKKAESNIDETLEHLYTFDRENTSSLDSIDQDITTMGDYLKQLDAKYGGPRIEINNYISGSVLKPEFRNDSLKSNNSYTAFNNAQLDKDSPMCKMLDKINAKDEQEIIEFFGISNSDAPSIGTKNIGSKSEADHGINKNKSDDEGITQKIYNTFDAINNLKYAKNKEINGAIYKGFGNGYANIDISNQKVNFKAGASLIDTNSAYKEEKLESKELFFRMAEGNIEVSLPYLQSFTDSFLSGEMIGGAAEANIINANFDHKKSPALFKVKIGHGETKAGIENYTVGIGASASIADAELTIHPFNWFGYEPLEEWFGIEYDPYFGVTASIGSVGVEVKTGLENELYAAEGIGLGIKFGAEKDD</sequence>
<organism evidence="3 4">
    <name type="scientific">Bacillus subtilis</name>
    <dbReference type="NCBI Taxonomy" id="1423"/>
    <lineage>
        <taxon>Bacteria</taxon>
        <taxon>Bacillati</taxon>
        <taxon>Bacillota</taxon>
        <taxon>Bacilli</taxon>
        <taxon>Bacillales</taxon>
        <taxon>Bacillaceae</taxon>
        <taxon>Bacillus</taxon>
    </lineage>
</organism>
<dbReference type="Proteomes" id="UP000032247">
    <property type="component" value="Unassembled WGS sequence"/>
</dbReference>
<reference evidence="3 4" key="1">
    <citation type="submission" date="2014-12" db="EMBL/GenBank/DDBJ databases">
        <title>Comparative genome analysis of Bacillus coagulans HM-08, Clostridium butyricum HM-68, Bacillus subtilis HM-66 and Bacillus licheniformis BL-09.</title>
        <authorList>
            <person name="Zhang H."/>
        </authorList>
    </citation>
    <scope>NUCLEOTIDE SEQUENCE [LARGE SCALE GENOMIC DNA]</scope>
    <source>
        <strain evidence="3 4">HM-66</strain>
    </source>
</reference>
<feature type="domain" description="LXG" evidence="2">
    <location>
        <begin position="1"/>
        <end position="235"/>
    </location>
</feature>